<sequence length="179" mass="19795">YSSSMVNGLVTAYDNVTGVELGVQSFEMVLIYEEIGEVILDGGPLRVGFLSDDGYVSDGQLWAKEVIKFEMNISSSSWSVDLYGLTNSSIDRPIFEASMYCGSYPHRQTYEIVDGDRTHIYEGVGLWIIISIIDGGEPVEDPHYIFNDDLIGQGYKVVLKNKDGLNVTLNFDDIAGNNS</sequence>
<proteinExistence type="predicted"/>
<dbReference type="AlphaFoldDB" id="X1CI42"/>
<comment type="caution">
    <text evidence="1">The sequence shown here is derived from an EMBL/GenBank/DDBJ whole genome shotgun (WGS) entry which is preliminary data.</text>
</comment>
<organism evidence="1">
    <name type="scientific">marine sediment metagenome</name>
    <dbReference type="NCBI Taxonomy" id="412755"/>
    <lineage>
        <taxon>unclassified sequences</taxon>
        <taxon>metagenomes</taxon>
        <taxon>ecological metagenomes</taxon>
    </lineage>
</organism>
<feature type="non-terminal residue" evidence="1">
    <location>
        <position position="179"/>
    </location>
</feature>
<accession>X1CI42</accession>
<feature type="non-terminal residue" evidence="1">
    <location>
        <position position="1"/>
    </location>
</feature>
<evidence type="ECO:0000313" key="1">
    <source>
        <dbReference type="EMBL" id="GAH07332.1"/>
    </source>
</evidence>
<dbReference type="EMBL" id="BART01036076">
    <property type="protein sequence ID" value="GAH07332.1"/>
    <property type="molecule type" value="Genomic_DNA"/>
</dbReference>
<reference evidence="1" key="1">
    <citation type="journal article" date="2014" name="Front. Microbiol.">
        <title>High frequency of phylogenetically diverse reductive dehalogenase-homologous genes in deep subseafloor sedimentary metagenomes.</title>
        <authorList>
            <person name="Kawai M."/>
            <person name="Futagami T."/>
            <person name="Toyoda A."/>
            <person name="Takaki Y."/>
            <person name="Nishi S."/>
            <person name="Hori S."/>
            <person name="Arai W."/>
            <person name="Tsubouchi T."/>
            <person name="Morono Y."/>
            <person name="Uchiyama I."/>
            <person name="Ito T."/>
            <person name="Fujiyama A."/>
            <person name="Inagaki F."/>
            <person name="Takami H."/>
        </authorList>
    </citation>
    <scope>NUCLEOTIDE SEQUENCE</scope>
    <source>
        <strain evidence="1">Expedition CK06-06</strain>
    </source>
</reference>
<gene>
    <name evidence="1" type="ORF">S01H4_60994</name>
</gene>
<protein>
    <submittedName>
        <fullName evidence="1">Uncharacterized protein</fullName>
    </submittedName>
</protein>
<name>X1CI42_9ZZZZ</name>